<gene>
    <name evidence="1" type="ORF">LITE_LOCUS12659</name>
</gene>
<dbReference type="EMBL" id="CAMGYJ010000004">
    <property type="protein sequence ID" value="CAI0404890.1"/>
    <property type="molecule type" value="Genomic_DNA"/>
</dbReference>
<keyword evidence="2" id="KW-1185">Reference proteome</keyword>
<evidence type="ECO:0000313" key="1">
    <source>
        <dbReference type="EMBL" id="CAI0404890.1"/>
    </source>
</evidence>
<accession>A0AAV0J686</accession>
<dbReference type="Proteomes" id="UP001154282">
    <property type="component" value="Unassembled WGS sequence"/>
</dbReference>
<sequence length="121" mass="14109">MKQEQPYPSLQPFRRRLFAFGKRNRARRNRGHSLLGASALHLVPSPPSSSSPRRHHRSTINFALRLALPLLLCSSSGFEASGDWRFHEQLLWVRSFCLWSHPKSLYKTEMESQYLISPHRL</sequence>
<comment type="caution">
    <text evidence="1">The sequence shown here is derived from an EMBL/GenBank/DDBJ whole genome shotgun (WGS) entry which is preliminary data.</text>
</comment>
<dbReference type="AlphaFoldDB" id="A0AAV0J686"/>
<evidence type="ECO:0000313" key="2">
    <source>
        <dbReference type="Proteomes" id="UP001154282"/>
    </source>
</evidence>
<name>A0AAV0J686_9ROSI</name>
<reference evidence="1" key="1">
    <citation type="submission" date="2022-08" db="EMBL/GenBank/DDBJ databases">
        <authorList>
            <person name="Gutierrez-Valencia J."/>
        </authorList>
    </citation>
    <scope>NUCLEOTIDE SEQUENCE</scope>
</reference>
<proteinExistence type="predicted"/>
<protein>
    <submittedName>
        <fullName evidence="1">Uncharacterized protein</fullName>
    </submittedName>
</protein>
<organism evidence="1 2">
    <name type="scientific">Linum tenue</name>
    <dbReference type="NCBI Taxonomy" id="586396"/>
    <lineage>
        <taxon>Eukaryota</taxon>
        <taxon>Viridiplantae</taxon>
        <taxon>Streptophyta</taxon>
        <taxon>Embryophyta</taxon>
        <taxon>Tracheophyta</taxon>
        <taxon>Spermatophyta</taxon>
        <taxon>Magnoliopsida</taxon>
        <taxon>eudicotyledons</taxon>
        <taxon>Gunneridae</taxon>
        <taxon>Pentapetalae</taxon>
        <taxon>rosids</taxon>
        <taxon>fabids</taxon>
        <taxon>Malpighiales</taxon>
        <taxon>Linaceae</taxon>
        <taxon>Linum</taxon>
    </lineage>
</organism>